<evidence type="ECO:0000313" key="3">
    <source>
        <dbReference type="Proteomes" id="UP000803844"/>
    </source>
</evidence>
<protein>
    <submittedName>
        <fullName evidence="2">Uncharacterized protein</fullName>
    </submittedName>
</protein>
<reference evidence="2" key="1">
    <citation type="journal article" date="2020" name="Phytopathology">
        <title>Genome sequence of the chestnut blight fungus Cryphonectria parasitica EP155: A fundamental resource for an archetypical invasive plant pathogen.</title>
        <authorList>
            <person name="Crouch J.A."/>
            <person name="Dawe A."/>
            <person name="Aerts A."/>
            <person name="Barry K."/>
            <person name="Churchill A.C.L."/>
            <person name="Grimwood J."/>
            <person name="Hillman B."/>
            <person name="Milgroom M.G."/>
            <person name="Pangilinan J."/>
            <person name="Smith M."/>
            <person name="Salamov A."/>
            <person name="Schmutz J."/>
            <person name="Yadav J."/>
            <person name="Grigoriev I.V."/>
            <person name="Nuss D."/>
        </authorList>
    </citation>
    <scope>NUCLEOTIDE SEQUENCE</scope>
    <source>
        <strain evidence="2">EP155</strain>
    </source>
</reference>
<evidence type="ECO:0000256" key="1">
    <source>
        <dbReference type="SAM" id="MobiDB-lite"/>
    </source>
</evidence>
<dbReference type="GeneID" id="63839216"/>
<dbReference type="Proteomes" id="UP000803844">
    <property type="component" value="Unassembled WGS sequence"/>
</dbReference>
<dbReference type="InterPro" id="IPR053221">
    <property type="entry name" value="Burnettramic_acid_biosynth"/>
</dbReference>
<evidence type="ECO:0000313" key="2">
    <source>
        <dbReference type="EMBL" id="KAF3767517.1"/>
    </source>
</evidence>
<accession>A0A9P4Y706</accession>
<dbReference type="RefSeq" id="XP_040778478.1">
    <property type="nucleotide sequence ID" value="XM_040922087.1"/>
</dbReference>
<sequence length="496" mass="53510">MAFRDPGQNNYGPIGKLVQGLAVGVGLASESIQHHKEKKQQKKLEGARAVAAAADDGESPTQRDLMLQDSREDEDEEKVQTPRALDEAAWQLDDMQAELSGEVPPPPYGELDQAGYQSTGIVGSAVDEPALAASFIGEHPLPSPSAEPVARRLDLPVILTQRRPKARTRGFVRAYAPILEDVGIDQPTFLDFINKLNKAMEPSPWIQTINLASFAAQHVPEPVTVAVSIACKIAADAAAEVHSRSKTNKFLDTVNEDFFRPRGLVAILMTWKPSDPSMLTDVDFNLGSKISSATSTSEGQQGSTLGKLRHRMQASSGTSSFEFPETAPLIFPALDELAASRSEDPDAEAKKQNAVKRGGQFLQDYLDRRAVAKWAGDNPDSKMANAQPKPEFRSRYADPTHPASSGDLLAFVTGGKLTSQPGLVERSGIKSISTAGRRSAVLEACGVDSGRLGLGLVGGLGFQHLMRRMEDKLLPAEYTVSTEISALSELSRLPYN</sequence>
<feature type="compositionally biased region" description="Polar residues" evidence="1">
    <location>
        <begin position="290"/>
        <end position="304"/>
    </location>
</feature>
<dbReference type="OrthoDB" id="3433125at2759"/>
<dbReference type="PANTHER" id="PTHR38887:SF1">
    <property type="entry name" value="RAS MODIFICATION PROTEIN ERF4"/>
    <property type="match status" value="1"/>
</dbReference>
<feature type="region of interest" description="Disordered" evidence="1">
    <location>
        <begin position="32"/>
        <end position="82"/>
    </location>
</feature>
<gene>
    <name evidence="2" type="ORF">M406DRAFT_345484</name>
</gene>
<proteinExistence type="predicted"/>
<name>A0A9P4Y706_CRYP1</name>
<comment type="caution">
    <text evidence="2">The sequence shown here is derived from an EMBL/GenBank/DDBJ whole genome shotgun (WGS) entry which is preliminary data.</text>
</comment>
<feature type="region of interest" description="Disordered" evidence="1">
    <location>
        <begin position="376"/>
        <end position="401"/>
    </location>
</feature>
<dbReference type="EMBL" id="MU032346">
    <property type="protein sequence ID" value="KAF3767517.1"/>
    <property type="molecule type" value="Genomic_DNA"/>
</dbReference>
<organism evidence="2 3">
    <name type="scientific">Cryphonectria parasitica (strain ATCC 38755 / EP155)</name>
    <dbReference type="NCBI Taxonomy" id="660469"/>
    <lineage>
        <taxon>Eukaryota</taxon>
        <taxon>Fungi</taxon>
        <taxon>Dikarya</taxon>
        <taxon>Ascomycota</taxon>
        <taxon>Pezizomycotina</taxon>
        <taxon>Sordariomycetes</taxon>
        <taxon>Sordariomycetidae</taxon>
        <taxon>Diaporthales</taxon>
        <taxon>Cryphonectriaceae</taxon>
        <taxon>Cryphonectria-Endothia species complex</taxon>
        <taxon>Cryphonectria</taxon>
    </lineage>
</organism>
<dbReference type="AlphaFoldDB" id="A0A9P4Y706"/>
<dbReference type="PANTHER" id="PTHR38887">
    <property type="entry name" value="CHROMOSOME 21, WHOLE GENOME SHOTGUN SEQUENCE"/>
    <property type="match status" value="1"/>
</dbReference>
<feature type="region of interest" description="Disordered" evidence="1">
    <location>
        <begin position="290"/>
        <end position="323"/>
    </location>
</feature>
<keyword evidence="3" id="KW-1185">Reference proteome</keyword>